<name>A0A8J5MKL3_HOMAM</name>
<proteinExistence type="inferred from homology"/>
<keyword evidence="7" id="KW-1185">Reference proteome</keyword>
<dbReference type="InterPro" id="IPR013818">
    <property type="entry name" value="Lipase"/>
</dbReference>
<gene>
    <name evidence="6" type="primary">Pnlip-L1</name>
    <name evidence="6" type="ORF">Hamer_G015026</name>
</gene>
<dbReference type="PANTHER" id="PTHR11610">
    <property type="entry name" value="LIPASE"/>
    <property type="match status" value="1"/>
</dbReference>
<dbReference type="PRINTS" id="PR00821">
    <property type="entry name" value="TAGLIPASE"/>
</dbReference>
<dbReference type="EMBL" id="JAHLQT010044109">
    <property type="protein sequence ID" value="KAG7154672.1"/>
    <property type="molecule type" value="Genomic_DNA"/>
</dbReference>
<feature type="domain" description="Lipase" evidence="5">
    <location>
        <begin position="1"/>
        <end position="127"/>
    </location>
</feature>
<dbReference type="InterPro" id="IPR000734">
    <property type="entry name" value="TAG_lipase"/>
</dbReference>
<dbReference type="GO" id="GO:0016298">
    <property type="term" value="F:lipase activity"/>
    <property type="evidence" value="ECO:0007669"/>
    <property type="project" value="InterPro"/>
</dbReference>
<organism evidence="6 7">
    <name type="scientific">Homarus americanus</name>
    <name type="common">American lobster</name>
    <dbReference type="NCBI Taxonomy" id="6706"/>
    <lineage>
        <taxon>Eukaryota</taxon>
        <taxon>Metazoa</taxon>
        <taxon>Ecdysozoa</taxon>
        <taxon>Arthropoda</taxon>
        <taxon>Crustacea</taxon>
        <taxon>Multicrustacea</taxon>
        <taxon>Malacostraca</taxon>
        <taxon>Eumalacostraca</taxon>
        <taxon>Eucarida</taxon>
        <taxon>Decapoda</taxon>
        <taxon>Pleocyemata</taxon>
        <taxon>Astacidea</taxon>
        <taxon>Nephropoidea</taxon>
        <taxon>Nephropidae</taxon>
        <taxon>Homarus</taxon>
    </lineage>
</organism>
<sequence>MVRALLVYDDYNVVTVDWSGGSRALYSQATANTRVVGLEVAHFINWLKDNALLDPKDVHIIGHSLGSHTAGYAGERVSGLGRITGLDPAEPFFQYMPPSVRLDPSDAMFVDVIHTDIDSILNLGTGLDAAQKELVACSHNRAAKLFTDSILSTCPYTAFQCPSYQHPCSPTVYHYRLMLELADPGKVEGSLRGKLKVSFITEDGSIEDFDLTEDGPVNLSRGKMYSFFLYHNKDLSTASEALVQWTYETDMFNPMSYCVLFCDTSLSLSKLVFTSVDYLVAEDVANRTNEVVMCHQQGLGVVRIVSEATVKVVSSPSCLNITTQEVTRHHPVETIIANRHNETMELLNAGFASISSIFSIK</sequence>
<evidence type="ECO:0000256" key="2">
    <source>
        <dbReference type="ARBA" id="ARBA00010701"/>
    </source>
</evidence>
<comment type="subcellular location">
    <subcellularLocation>
        <location evidence="1">Secreted</location>
    </subcellularLocation>
</comment>
<dbReference type="Gene3D" id="2.60.60.20">
    <property type="entry name" value="PLAT/LH2 domain"/>
    <property type="match status" value="1"/>
</dbReference>
<protein>
    <submittedName>
        <fullName evidence="6">Pancreatic triacylglycerol lipase-like 1</fullName>
    </submittedName>
</protein>
<keyword evidence="3" id="KW-0964">Secreted</keyword>
<accession>A0A8J5MKL3</accession>
<evidence type="ECO:0000256" key="1">
    <source>
        <dbReference type="ARBA" id="ARBA00004613"/>
    </source>
</evidence>
<reference evidence="6" key="1">
    <citation type="journal article" date="2021" name="Sci. Adv.">
        <title>The American lobster genome reveals insights on longevity, neural, and immune adaptations.</title>
        <authorList>
            <person name="Polinski J.M."/>
            <person name="Zimin A.V."/>
            <person name="Clark K.F."/>
            <person name="Kohn A.B."/>
            <person name="Sadowski N."/>
            <person name="Timp W."/>
            <person name="Ptitsyn A."/>
            <person name="Khanna P."/>
            <person name="Romanova D.Y."/>
            <person name="Williams P."/>
            <person name="Greenwood S.J."/>
            <person name="Moroz L.L."/>
            <person name="Walt D.R."/>
            <person name="Bodnar A.G."/>
        </authorList>
    </citation>
    <scope>NUCLEOTIDE SEQUENCE</scope>
    <source>
        <strain evidence="6">GMGI-L3</strain>
    </source>
</reference>
<evidence type="ECO:0000313" key="6">
    <source>
        <dbReference type="EMBL" id="KAG7154672.1"/>
    </source>
</evidence>
<comment type="caution">
    <text evidence="6">The sequence shown here is derived from an EMBL/GenBank/DDBJ whole genome shotgun (WGS) entry which is preliminary data.</text>
</comment>
<dbReference type="GO" id="GO:0005615">
    <property type="term" value="C:extracellular space"/>
    <property type="evidence" value="ECO:0007669"/>
    <property type="project" value="TreeGrafter"/>
</dbReference>
<dbReference type="Proteomes" id="UP000747542">
    <property type="component" value="Unassembled WGS sequence"/>
</dbReference>
<dbReference type="GO" id="GO:0016042">
    <property type="term" value="P:lipid catabolic process"/>
    <property type="evidence" value="ECO:0007669"/>
    <property type="project" value="TreeGrafter"/>
</dbReference>
<evidence type="ECO:0000256" key="4">
    <source>
        <dbReference type="RuleBase" id="RU004262"/>
    </source>
</evidence>
<dbReference type="Gene3D" id="3.40.50.1820">
    <property type="entry name" value="alpha/beta hydrolase"/>
    <property type="match status" value="1"/>
</dbReference>
<dbReference type="SUPFAM" id="SSF53474">
    <property type="entry name" value="alpha/beta-Hydrolases"/>
    <property type="match status" value="1"/>
</dbReference>
<comment type="similarity">
    <text evidence="2 4">Belongs to the AB hydrolase superfamily. Lipase family.</text>
</comment>
<evidence type="ECO:0000259" key="5">
    <source>
        <dbReference type="Pfam" id="PF00151"/>
    </source>
</evidence>
<evidence type="ECO:0000256" key="3">
    <source>
        <dbReference type="ARBA" id="ARBA00022525"/>
    </source>
</evidence>
<dbReference type="Pfam" id="PF00151">
    <property type="entry name" value="Lipase"/>
    <property type="match status" value="1"/>
</dbReference>
<dbReference type="PANTHER" id="PTHR11610:SF173">
    <property type="entry name" value="LIPASE DOMAIN-CONTAINING PROTEIN-RELATED"/>
    <property type="match status" value="1"/>
</dbReference>
<dbReference type="GO" id="GO:0017171">
    <property type="term" value="F:serine hydrolase activity"/>
    <property type="evidence" value="ECO:0007669"/>
    <property type="project" value="TreeGrafter"/>
</dbReference>
<dbReference type="InterPro" id="IPR029058">
    <property type="entry name" value="AB_hydrolase_fold"/>
</dbReference>
<dbReference type="AlphaFoldDB" id="A0A8J5MKL3"/>
<evidence type="ECO:0000313" key="7">
    <source>
        <dbReference type="Proteomes" id="UP000747542"/>
    </source>
</evidence>